<feature type="domain" description="Damage-control phosphatase ARMT1-like metal-binding" evidence="1">
    <location>
        <begin position="3"/>
        <end position="279"/>
    </location>
</feature>
<dbReference type="Gene3D" id="3.40.50.10880">
    <property type="entry name" value="Uncharacterised protein PF01937, DUF89, domain 3"/>
    <property type="match status" value="1"/>
</dbReference>
<sequence>MKIHYECLTCIATQCQRIIEMATEELAKRKKAAVFSAKLMGKLEEDSIPAIVSSKIFLDLYAFLGVRDPFKAYKDSSNKIAEKILNEIESSMKIDFKTALKLAIVGNVIDFAVGYSPENIKEDIMGLVKEELYLDRSEGLFKKLENAEVLLYLTDNCGEIYFDKLFLKKIRENFPHLEIYIVGKETPIINDATVDDLKAAKLDELGTIISTGSGIVGAPLEEVSEEFREIFEKADVIIAKGQGNFETLSEINDRRVFYLLKAKCRPVARELGVPQGSMLCI</sequence>
<protein>
    <submittedName>
        <fullName evidence="2">DUF89 domain-containing protein</fullName>
    </submittedName>
</protein>
<proteinExistence type="predicted"/>
<name>A0A7C0Y663_THELI</name>
<dbReference type="InterPro" id="IPR014444">
    <property type="entry name" value="PH1575-like"/>
</dbReference>
<dbReference type="Gene3D" id="1.10.8.380">
    <property type="entry name" value="Uncharacterised protein PF01937, DUF89, domain 1"/>
    <property type="match status" value="1"/>
</dbReference>
<evidence type="ECO:0000259" key="1">
    <source>
        <dbReference type="Pfam" id="PF01937"/>
    </source>
</evidence>
<dbReference type="Proteomes" id="UP000886210">
    <property type="component" value="Unassembled WGS sequence"/>
</dbReference>
<dbReference type="SUPFAM" id="SSF111321">
    <property type="entry name" value="AF1104-like"/>
    <property type="match status" value="1"/>
</dbReference>
<dbReference type="PIRSF" id="PIRSF006593">
    <property type="entry name" value="UCP006593"/>
    <property type="match status" value="1"/>
</dbReference>
<comment type="caution">
    <text evidence="2">The sequence shown here is derived from an EMBL/GenBank/DDBJ whole genome shotgun (WGS) entry which is preliminary data.</text>
</comment>
<dbReference type="NCBIfam" id="NF040824">
    <property type="entry name" value="damage_ctl_Phtase"/>
    <property type="match status" value="1"/>
</dbReference>
<accession>A0A7C0Y663</accession>
<dbReference type="InterPro" id="IPR053636">
    <property type="entry name" value="DCN_phosphatase_I"/>
</dbReference>
<dbReference type="Gene3D" id="1.10.285.20">
    <property type="entry name" value="Uncharacterised protein PF01937, DUF89, domain 2"/>
    <property type="match status" value="1"/>
</dbReference>
<reference evidence="2" key="1">
    <citation type="journal article" date="2020" name="mSystems">
        <title>Genome- and Community-Level Interaction Insights into Carbon Utilization and Element Cycling Functions of Hydrothermarchaeota in Hydrothermal Sediment.</title>
        <authorList>
            <person name="Zhou Z."/>
            <person name="Liu Y."/>
            <person name="Xu W."/>
            <person name="Pan J."/>
            <person name="Luo Z.H."/>
            <person name="Li M."/>
        </authorList>
    </citation>
    <scope>NUCLEOTIDE SEQUENCE [LARGE SCALE GENOMIC DNA]</scope>
    <source>
        <strain evidence="2">HyVt-151</strain>
    </source>
</reference>
<dbReference type="AlphaFoldDB" id="A0A7C0Y663"/>
<dbReference type="EMBL" id="DQYG01000040">
    <property type="protein sequence ID" value="HDD31185.1"/>
    <property type="molecule type" value="Genomic_DNA"/>
</dbReference>
<gene>
    <name evidence="2" type="ORF">ENF72_00970</name>
</gene>
<evidence type="ECO:0000313" key="2">
    <source>
        <dbReference type="EMBL" id="HDD31185.1"/>
    </source>
</evidence>
<organism evidence="2">
    <name type="scientific">Thermococcus litoralis</name>
    <dbReference type="NCBI Taxonomy" id="2265"/>
    <lineage>
        <taxon>Archaea</taxon>
        <taxon>Methanobacteriati</taxon>
        <taxon>Methanobacteriota</taxon>
        <taxon>Thermococci</taxon>
        <taxon>Thermococcales</taxon>
        <taxon>Thermococcaceae</taxon>
        <taxon>Thermococcus</taxon>
    </lineage>
</organism>
<dbReference type="Pfam" id="PF01937">
    <property type="entry name" value="ARMT1-like_dom"/>
    <property type="match status" value="1"/>
</dbReference>
<dbReference type="InterPro" id="IPR036075">
    <property type="entry name" value="ARMT-1-like_metal-bd_sf"/>
</dbReference>
<dbReference type="InterPro" id="IPR002791">
    <property type="entry name" value="ARMT1-like_metal-bd"/>
</dbReference>